<name>A0A6B0U4T2_IXORI</name>
<evidence type="ECO:0000313" key="1">
    <source>
        <dbReference type="EMBL" id="MXU83764.1"/>
    </source>
</evidence>
<organism evidence="1">
    <name type="scientific">Ixodes ricinus</name>
    <name type="common">Common tick</name>
    <name type="synonym">Acarus ricinus</name>
    <dbReference type="NCBI Taxonomy" id="34613"/>
    <lineage>
        <taxon>Eukaryota</taxon>
        <taxon>Metazoa</taxon>
        <taxon>Ecdysozoa</taxon>
        <taxon>Arthropoda</taxon>
        <taxon>Chelicerata</taxon>
        <taxon>Arachnida</taxon>
        <taxon>Acari</taxon>
        <taxon>Parasitiformes</taxon>
        <taxon>Ixodida</taxon>
        <taxon>Ixodoidea</taxon>
        <taxon>Ixodidae</taxon>
        <taxon>Ixodinae</taxon>
        <taxon>Ixodes</taxon>
    </lineage>
</organism>
<proteinExistence type="predicted"/>
<reference evidence="1" key="1">
    <citation type="submission" date="2019-12" db="EMBL/GenBank/DDBJ databases">
        <title>An insight into the sialome of adult female Ixodes ricinus ticks feeding for 6 days.</title>
        <authorList>
            <person name="Perner J."/>
            <person name="Ribeiro J.M.C."/>
        </authorList>
    </citation>
    <scope>NUCLEOTIDE SEQUENCE</scope>
    <source>
        <strain evidence="1">Semi-engorged</strain>
        <tissue evidence="1">Salivary glands</tissue>
    </source>
</reference>
<dbReference type="EMBL" id="GIFC01001681">
    <property type="protein sequence ID" value="MXU83764.1"/>
    <property type="molecule type" value="Transcribed_RNA"/>
</dbReference>
<protein>
    <submittedName>
        <fullName evidence="1">Putative secreted protein</fullName>
    </submittedName>
</protein>
<sequence length="77" mass="7953">MSHASRLTVVKTSPLLAAGSVMTLAGHHFTHTSPGTLAASSVHNAPLQVFFPRATLTGACSQIQTPAATSNDRLGQQ</sequence>
<accession>A0A6B0U4T2</accession>
<dbReference type="AlphaFoldDB" id="A0A6B0U4T2"/>